<feature type="transmembrane region" description="Helical" evidence="1">
    <location>
        <begin position="120"/>
        <end position="142"/>
    </location>
</feature>
<evidence type="ECO:0000256" key="1">
    <source>
        <dbReference type="SAM" id="Phobius"/>
    </source>
</evidence>
<feature type="transmembrane region" description="Helical" evidence="1">
    <location>
        <begin position="32"/>
        <end position="51"/>
    </location>
</feature>
<dbReference type="Pfam" id="PF14108">
    <property type="entry name" value="ABA4-like"/>
    <property type="match status" value="1"/>
</dbReference>
<evidence type="ECO:0000313" key="3">
    <source>
        <dbReference type="Proteomes" id="UP000612055"/>
    </source>
</evidence>
<feature type="transmembrane region" description="Helical" evidence="1">
    <location>
        <begin position="87"/>
        <end position="108"/>
    </location>
</feature>
<keyword evidence="1" id="KW-0812">Transmembrane</keyword>
<dbReference type="PANTHER" id="PTHR34543:SF1">
    <property type="entry name" value="PROTEIN ABA DEFICIENT 4, CHLOROPLASTIC"/>
    <property type="match status" value="1"/>
</dbReference>
<proteinExistence type="predicted"/>
<dbReference type="OrthoDB" id="196782at2759"/>
<sequence>MASSGFMVPIYLLLAFAPGAKITRSWVLESPLLLLVLAGLYAATLAAAWPAGLGASMGAVSAALKAAWVAGPAALPSLDLSPLAAMFAQPLVTLLAWLHLLALDILMAREVALDGLRTGVLTTHSVLLCFFFGPTGLISHAVTRALAKLGGAPRAAAA</sequence>
<keyword evidence="3" id="KW-1185">Reference proteome</keyword>
<keyword evidence="1" id="KW-0472">Membrane</keyword>
<accession>A0A836BY61</accession>
<protein>
    <recommendedName>
        <fullName evidence="4">DUF4281 domain-containing protein</fullName>
    </recommendedName>
</protein>
<evidence type="ECO:0000313" key="2">
    <source>
        <dbReference type="EMBL" id="KAG2492657.1"/>
    </source>
</evidence>
<gene>
    <name evidence="2" type="ORF">HYH03_009072</name>
</gene>
<feature type="transmembrane region" description="Helical" evidence="1">
    <location>
        <begin position="6"/>
        <end position="23"/>
    </location>
</feature>
<dbReference type="PANTHER" id="PTHR34543">
    <property type="entry name" value="PROTEIN ABA DEFICIENT 4, CHLOROPLASTIC"/>
    <property type="match status" value="1"/>
</dbReference>
<dbReference type="AlphaFoldDB" id="A0A836BY61"/>
<dbReference type="EMBL" id="JAEHOE010000043">
    <property type="protein sequence ID" value="KAG2492657.1"/>
    <property type="molecule type" value="Genomic_DNA"/>
</dbReference>
<comment type="caution">
    <text evidence="2">The sequence shown here is derived from an EMBL/GenBank/DDBJ whole genome shotgun (WGS) entry which is preliminary data.</text>
</comment>
<reference evidence="2" key="1">
    <citation type="journal article" date="2020" name="bioRxiv">
        <title>Comparative genomics of Chlamydomonas.</title>
        <authorList>
            <person name="Craig R.J."/>
            <person name="Hasan A.R."/>
            <person name="Ness R.W."/>
            <person name="Keightley P.D."/>
        </authorList>
    </citation>
    <scope>NUCLEOTIDE SEQUENCE</scope>
    <source>
        <strain evidence="2">CCAP 11/70</strain>
    </source>
</reference>
<evidence type="ECO:0008006" key="4">
    <source>
        <dbReference type="Google" id="ProtNLM"/>
    </source>
</evidence>
<name>A0A836BY61_9CHLO</name>
<dbReference type="InterPro" id="IPR025461">
    <property type="entry name" value="ABA4-like"/>
</dbReference>
<keyword evidence="1" id="KW-1133">Transmembrane helix</keyword>
<dbReference type="Proteomes" id="UP000612055">
    <property type="component" value="Unassembled WGS sequence"/>
</dbReference>
<organism evidence="2 3">
    <name type="scientific">Edaphochlamys debaryana</name>
    <dbReference type="NCBI Taxonomy" id="47281"/>
    <lineage>
        <taxon>Eukaryota</taxon>
        <taxon>Viridiplantae</taxon>
        <taxon>Chlorophyta</taxon>
        <taxon>core chlorophytes</taxon>
        <taxon>Chlorophyceae</taxon>
        <taxon>CS clade</taxon>
        <taxon>Chlamydomonadales</taxon>
        <taxon>Chlamydomonadales incertae sedis</taxon>
        <taxon>Edaphochlamys</taxon>
    </lineage>
</organism>